<dbReference type="Proteomes" id="UP000778970">
    <property type="component" value="Unassembled WGS sequence"/>
</dbReference>
<accession>A0A934QKD2</accession>
<dbReference type="EMBL" id="NRRE01000027">
    <property type="protein sequence ID" value="MBK1698289.1"/>
    <property type="molecule type" value="Genomic_DNA"/>
</dbReference>
<dbReference type="RefSeq" id="WP_027288602.1">
    <property type="nucleotide sequence ID" value="NZ_NRRE01000027.1"/>
</dbReference>
<organism evidence="1 2">
    <name type="scientific">Rhodovibrio salinarum</name>
    <dbReference type="NCBI Taxonomy" id="1087"/>
    <lineage>
        <taxon>Bacteria</taxon>
        <taxon>Pseudomonadati</taxon>
        <taxon>Pseudomonadota</taxon>
        <taxon>Alphaproteobacteria</taxon>
        <taxon>Rhodospirillales</taxon>
        <taxon>Rhodovibrionaceae</taxon>
        <taxon>Rhodovibrio</taxon>
    </lineage>
</organism>
<proteinExistence type="predicted"/>
<reference evidence="1" key="1">
    <citation type="submission" date="2017-08" db="EMBL/GenBank/DDBJ databases">
        <authorList>
            <person name="Imhoff J.F."/>
            <person name="Rahn T."/>
            <person name="Kuenzel S."/>
            <person name="Neulinger S.C."/>
        </authorList>
    </citation>
    <scope>NUCLEOTIDE SEQUENCE</scope>
    <source>
        <strain evidence="1">DSM 9154</strain>
    </source>
</reference>
<evidence type="ECO:0000313" key="1">
    <source>
        <dbReference type="EMBL" id="MBK1698289.1"/>
    </source>
</evidence>
<evidence type="ECO:0008006" key="3">
    <source>
        <dbReference type="Google" id="ProtNLM"/>
    </source>
</evidence>
<dbReference type="NCBIfam" id="NF033450">
    <property type="entry name" value="BREX_PglZ_1_B"/>
    <property type="match status" value="1"/>
</dbReference>
<keyword evidence="2" id="KW-1185">Reference proteome</keyword>
<reference evidence="1" key="2">
    <citation type="journal article" date="2020" name="Microorganisms">
        <title>Osmotic Adaptation and Compatible Solute Biosynthesis of Phototrophic Bacteria as Revealed from Genome Analyses.</title>
        <authorList>
            <person name="Imhoff J.F."/>
            <person name="Rahn T."/>
            <person name="Kunzel S."/>
            <person name="Keller A."/>
            <person name="Neulinger S.C."/>
        </authorList>
    </citation>
    <scope>NUCLEOTIDE SEQUENCE</scope>
    <source>
        <strain evidence="1">DSM 9154</strain>
    </source>
</reference>
<protein>
    <recommendedName>
        <fullName evidence="3">PglZ domain-containing protein</fullName>
    </recommendedName>
</protein>
<gene>
    <name evidence="1" type="ORF">CKO21_13660</name>
</gene>
<dbReference type="AlphaFoldDB" id="A0A934QKD2"/>
<name>A0A934QKD2_9PROT</name>
<evidence type="ECO:0000313" key="2">
    <source>
        <dbReference type="Proteomes" id="UP000778970"/>
    </source>
</evidence>
<dbReference type="Pfam" id="PF08665">
    <property type="entry name" value="PglZ"/>
    <property type="match status" value="1"/>
</dbReference>
<sequence>MTEQPATLLSELARRLAHAAEVPEGEVEPAAVLWPDYEAQWQPVIAELREHVPWLYQLGDYDRDGVAETLTGPIIWLKCAVARVLNEVSPPAGTVPVIYLPGVSRATLRDAAGCPQWLQPMVELCYRGNVWHQRNGRDWTVQAFLEGELRLDLAGDKRTRKALTTQLARVAREPLTTFEGRRVDGDLLLSLDVRDPDDEVLRWMCDPDGFRRACDGAHWSALRDLWLKDFAFDPETDGVEGAAEQLLSQTSGRWQTVWQRFCGSPKQYPQMANVLNMPIKDLFPNQRNRHPGLNEKDEGRLQTELENAVDLEHTDACEKVIALRKAHAERMDAPWIELGESPLADALEPLGRLAEGARQRVGGTTLAAIADAYAETHWQCDRAARDALSKAQAQPGRVTGRVIARVVQALYRPWLDQSARAMQALLDGGAHMVAARSAGAEPEPGTCVLFIDGLRYDVGVLLQERLASVNLQASLAHRLAPLPTVTATAKAVAAPITLDGLGVGDDASSFSPQVLADGRPLDQHQLRKLLTRQGVTLVDRDDPKGPEGAGRVGWCETGKLDSLGHSLGASLVREIPNSVDEAVGLVQTLLEAGWRKVRIVTDHGWLLVPESLQKVDLPKSTVDDKWARCAAVKPGAQPGATVYPWYWDPHTKIASPPGAGSYYGGVAYAHGGISLQECVVPELEVSAGEVAVTVKIASHTWQNLRFRAQVETTASRLKVDVRRKRTAPETSFVQTVKPLRDNGEASLVVADEEALGEAAFIVVLDPDGRVVASEQTTIGGDA</sequence>
<comment type="caution">
    <text evidence="1">The sequence shown here is derived from an EMBL/GenBank/DDBJ whole genome shotgun (WGS) entry which is preliminary data.</text>
</comment>